<name>A0A1J0WH70_9RHOB</name>
<feature type="domain" description="Sialidase" evidence="1">
    <location>
        <begin position="723"/>
        <end position="838"/>
    </location>
</feature>
<proteinExistence type="predicted"/>
<sequence>MAENGLKTVTLTPASLADELIGNKDGSSVRVPVNSLAQQLLGVGPVADAINLLEDRVLAGLSPAASWTDLQTIAPAAENVGSSVPDTDTGTHLQATATGYDGPSVPNAGTYRWESAWSRWKRVGDTGLAGKANVIHEHAVADVTGLQAELDGKAAQEEVDAKASQTEVDGIQTVLATKAPQTAVDDLTTKVNALDAAIVLQDVWDASAGSFPGAGAAQRGNVWIVSVAGTVDGVEFGIGDRIVAITDDASTGTFAANWFKEDYTDQVLSWNGRTGAIVPVKSDVGLGNVDNTPDADKPVSGPQQTALDAVKDGAVPVQRQTLYFGTDSDLEDGDEVEATPDGKAIRLSAVSQIARTDRDLESVKLATGRWTLTFDPDLAGYDEVRTDAQGRIISGSTALLDPDTRWVLTFDPDLSGFDAVKVDRAGRVLSGETLGLDPQPTDQPVPDLSDRMRAYASIGVADEAAAWRADIDANGVPAEDPDNSPELTLITDAATIASYLPMVNRMDPIITQCHRSGRVWRAYYGNNGPLGTDPEHTGYDMFMLLEYTEDFADGGIAPPETDGSTDDVTWQPVAIIHYAADDDALVQDGQFFYTHQGYLVFAMALKISGKLQVSRAWVIQNPDTGEAADLDGEVDSTFVFGPQTFFGYGFVFQGHVMGTEHRYFMSGFPATTFPRDKDKIPRYCRLRIHETRTQGTVTGLRAYSEVISEVPAMLDSAEEDFPEPTAVPVGGDELMMVFRADAKAMERRSYDGGLSWTEEEDAYVERELESTRSKTVLCRSPSGRLVWAFNNNGARLRMSVMVSYKGSAGQDSHWLPPVLLEERDRPLSTYPSVVFLRDTLGRYRGKFLVAYDRGRSRTYIGQTGGEVAVGTPGSTTWNELITCLVDEEDAAAAVADTVLRYTTNPGQAVPA</sequence>
<dbReference type="SUPFAM" id="SSF50939">
    <property type="entry name" value="Sialidases"/>
    <property type="match status" value="1"/>
</dbReference>
<dbReference type="Pfam" id="PF13088">
    <property type="entry name" value="BNR_2"/>
    <property type="match status" value="1"/>
</dbReference>
<dbReference type="STRING" id="1917485.BOO69_09730"/>
<keyword evidence="3" id="KW-1185">Reference proteome</keyword>
<dbReference type="InterPro" id="IPR011040">
    <property type="entry name" value="Sialidase"/>
</dbReference>
<dbReference type="EMBL" id="CP018076">
    <property type="protein sequence ID" value="APE43663.1"/>
    <property type="molecule type" value="Genomic_DNA"/>
</dbReference>
<evidence type="ECO:0000313" key="3">
    <source>
        <dbReference type="Proteomes" id="UP000181897"/>
    </source>
</evidence>
<protein>
    <recommendedName>
        <fullName evidence="1">Sialidase domain-containing protein</fullName>
    </recommendedName>
</protein>
<gene>
    <name evidence="2" type="ORF">BOO69_09730</name>
</gene>
<dbReference type="InterPro" id="IPR036278">
    <property type="entry name" value="Sialidase_sf"/>
</dbReference>
<dbReference type="OrthoDB" id="7877160at2"/>
<organism evidence="2 3">
    <name type="scientific">Sulfitobacter alexandrii</name>
    <dbReference type="NCBI Taxonomy" id="1917485"/>
    <lineage>
        <taxon>Bacteria</taxon>
        <taxon>Pseudomonadati</taxon>
        <taxon>Pseudomonadota</taxon>
        <taxon>Alphaproteobacteria</taxon>
        <taxon>Rhodobacterales</taxon>
        <taxon>Roseobacteraceae</taxon>
        <taxon>Sulfitobacter</taxon>
    </lineage>
</organism>
<evidence type="ECO:0000259" key="1">
    <source>
        <dbReference type="Pfam" id="PF13088"/>
    </source>
</evidence>
<accession>A0A1J0WH70</accession>
<dbReference type="CDD" id="cd15482">
    <property type="entry name" value="Sialidase_non-viral"/>
    <property type="match status" value="1"/>
</dbReference>
<evidence type="ECO:0000313" key="2">
    <source>
        <dbReference type="EMBL" id="APE43663.1"/>
    </source>
</evidence>
<dbReference type="AlphaFoldDB" id="A0A1J0WH70"/>
<dbReference type="KEGG" id="suam:BOO69_09730"/>
<dbReference type="Proteomes" id="UP000181897">
    <property type="component" value="Chromosome"/>
</dbReference>
<dbReference type="RefSeq" id="WP_071971997.1">
    <property type="nucleotide sequence ID" value="NZ_CP018076.1"/>
</dbReference>
<reference evidence="2 3" key="1">
    <citation type="submission" date="2016-11" db="EMBL/GenBank/DDBJ databases">
        <title>Complete genome sequence of Sulfitobacter sp. AM1-D1, a toxic bacteria associated with marine dinoflagellate Alexandrium minutum in East China Sea.</title>
        <authorList>
            <person name="Yang Q."/>
            <person name="Zhang X."/>
            <person name="Tian X."/>
        </authorList>
    </citation>
    <scope>NUCLEOTIDE SEQUENCE [LARGE SCALE GENOMIC DNA]</scope>
    <source>
        <strain evidence="2 3">AM1-D1</strain>
    </source>
</reference>